<evidence type="ECO:0000256" key="6">
    <source>
        <dbReference type="PIRSR" id="PIRSR601461-1"/>
    </source>
</evidence>
<reference evidence="12" key="1">
    <citation type="submission" date="2016-03" db="EMBL/GenBank/DDBJ databases">
        <title>Characterization of a novel aspartic protease from Geomyces pannorum in Aspergillus oryzae.</title>
        <authorList>
            <person name="Lei H."/>
            <person name="Bei G."/>
            <person name="Dongzhi W."/>
        </authorList>
    </citation>
    <scope>NUCLEOTIDE SEQUENCE</scope>
</reference>
<evidence type="ECO:0000256" key="8">
    <source>
        <dbReference type="RuleBase" id="RU000454"/>
    </source>
</evidence>
<evidence type="ECO:0000256" key="10">
    <source>
        <dbReference type="SAM" id="SignalP"/>
    </source>
</evidence>
<dbReference type="PRINTS" id="PR00792">
    <property type="entry name" value="PEPSIN"/>
</dbReference>
<feature type="active site" evidence="6">
    <location>
        <position position="287"/>
    </location>
</feature>
<proteinExistence type="evidence at transcript level"/>
<feature type="signal peptide" evidence="10">
    <location>
        <begin position="1"/>
        <end position="21"/>
    </location>
</feature>
<keyword evidence="9" id="KW-1133">Transmembrane helix</keyword>
<dbReference type="InterPro" id="IPR001969">
    <property type="entry name" value="Aspartic_peptidase_AS"/>
</dbReference>
<dbReference type="InterPro" id="IPR033121">
    <property type="entry name" value="PEPTIDASE_A1"/>
</dbReference>
<dbReference type="PANTHER" id="PTHR47965">
    <property type="entry name" value="ASPARTYL PROTEASE-RELATED"/>
    <property type="match status" value="1"/>
</dbReference>
<dbReference type="Pfam" id="PF00026">
    <property type="entry name" value="Asp"/>
    <property type="match status" value="1"/>
</dbReference>
<dbReference type="Gene3D" id="2.40.70.10">
    <property type="entry name" value="Acid Proteases"/>
    <property type="match status" value="2"/>
</dbReference>
<evidence type="ECO:0000256" key="7">
    <source>
        <dbReference type="PIRSR" id="PIRSR601461-2"/>
    </source>
</evidence>
<keyword evidence="9" id="KW-0812">Transmembrane</keyword>
<feature type="chain" id="PRO_5007497258" evidence="10">
    <location>
        <begin position="22"/>
        <end position="507"/>
    </location>
</feature>
<evidence type="ECO:0000256" key="5">
    <source>
        <dbReference type="ARBA" id="ARBA00022801"/>
    </source>
</evidence>
<evidence type="ECO:0000256" key="3">
    <source>
        <dbReference type="ARBA" id="ARBA00022729"/>
    </source>
</evidence>
<organism evidence="12">
    <name type="scientific">Pseudogymnoascus pannorum</name>
    <dbReference type="NCBI Taxonomy" id="79858"/>
    <lineage>
        <taxon>Eukaryota</taxon>
        <taxon>Fungi</taxon>
        <taxon>Dikarya</taxon>
        <taxon>Ascomycota</taxon>
        <taxon>Pezizomycotina</taxon>
        <taxon>Leotiomycetes</taxon>
        <taxon>Thelebolales</taxon>
        <taxon>Thelebolaceae</taxon>
        <taxon>Pseudogymnoascus</taxon>
    </lineage>
</organism>
<feature type="active site" evidence="6">
    <location>
        <position position="80"/>
    </location>
</feature>
<dbReference type="EMBL" id="KU935740">
    <property type="protein sequence ID" value="AMR43302.1"/>
    <property type="molecule type" value="mRNA"/>
</dbReference>
<dbReference type="GO" id="GO:0005576">
    <property type="term" value="C:extracellular region"/>
    <property type="evidence" value="ECO:0007669"/>
    <property type="project" value="TreeGrafter"/>
</dbReference>
<evidence type="ECO:0000313" key="12">
    <source>
        <dbReference type="EMBL" id="AMR43302.1"/>
    </source>
</evidence>
<dbReference type="PROSITE" id="PS00141">
    <property type="entry name" value="ASP_PROTEASE"/>
    <property type="match status" value="2"/>
</dbReference>
<feature type="domain" description="Peptidase A1" evidence="11">
    <location>
        <begin position="62"/>
        <end position="417"/>
    </location>
</feature>
<dbReference type="PANTHER" id="PTHR47965:SF79">
    <property type="entry name" value="ASPARTIC PROTEINASE"/>
    <property type="match status" value="1"/>
</dbReference>
<dbReference type="PROSITE" id="PS51767">
    <property type="entry name" value="PEPTIDASE_A1"/>
    <property type="match status" value="1"/>
</dbReference>
<sequence length="507" mass="53281">MPSSAAVNLLLPLLLASSSLAGVVPIPIWKQPASARDHTRRDLHSRASVLQQLDNSHQRGSYYANITVGTPPQPISVILDTGSSDLWVLTNRADVCLDPSIIEQLPGDVGCIGGTYNPKKSSTYEELISGGFKIQYVDLTESSGDYISETVSFSGQNKSNNAIKELQIGLADVSTLPVGVMGIGYNTSEAAATIYPNIIDQMVDQGLINTRAYSLWLDDLQADTGQILFGGIDTAKYDGTLSILPTLGSAGKKPTSFAVALGGISVGHKGKMTTITSDEFAIPVILDSGTTHTLLPKSVVRSIVRGLGAYDFTTQIGAILVNCGLRTANPDFIFGYKFGTNSTGPTINVNLSEVILDFPGLDQSLVQEQFPTWDSVCYLAIADSSTVSEEPIYLLGDTFLRSAYVVYDIDNDEIGIAQSNYNSETNKIVEITAGLKIGSVKGQPDKLGTVTTGTGEAGFKGLVSATKDVETSAAMAGARVSGSGGAALVVMAVSICFAGLGGLLIVV</sequence>
<keyword evidence="4 8" id="KW-0064">Aspartyl protease</keyword>
<dbReference type="GO" id="GO:0009277">
    <property type="term" value="C:fungal-type cell wall"/>
    <property type="evidence" value="ECO:0007669"/>
    <property type="project" value="TreeGrafter"/>
</dbReference>
<comment type="similarity">
    <text evidence="1 8">Belongs to the peptidase A1 family.</text>
</comment>
<feature type="disulfide bond" evidence="7">
    <location>
        <begin position="323"/>
        <end position="377"/>
    </location>
</feature>
<accession>A0A142I5C5</accession>
<dbReference type="GO" id="GO:0031505">
    <property type="term" value="P:fungal-type cell wall organization"/>
    <property type="evidence" value="ECO:0007669"/>
    <property type="project" value="TreeGrafter"/>
</dbReference>
<keyword evidence="7" id="KW-1015">Disulfide bond</keyword>
<feature type="transmembrane region" description="Helical" evidence="9">
    <location>
        <begin position="485"/>
        <end position="506"/>
    </location>
</feature>
<evidence type="ECO:0000259" key="11">
    <source>
        <dbReference type="PROSITE" id="PS51767"/>
    </source>
</evidence>
<dbReference type="SUPFAM" id="SSF50630">
    <property type="entry name" value="Acid proteases"/>
    <property type="match status" value="1"/>
</dbReference>
<dbReference type="CDD" id="cd05474">
    <property type="entry name" value="SAP_like"/>
    <property type="match status" value="1"/>
</dbReference>
<evidence type="ECO:0000256" key="4">
    <source>
        <dbReference type="ARBA" id="ARBA00022750"/>
    </source>
</evidence>
<evidence type="ECO:0000256" key="1">
    <source>
        <dbReference type="ARBA" id="ARBA00007447"/>
    </source>
</evidence>
<dbReference type="InterPro" id="IPR001461">
    <property type="entry name" value="Aspartic_peptidase_A1"/>
</dbReference>
<keyword evidence="5 8" id="KW-0378">Hydrolase</keyword>
<dbReference type="GO" id="GO:0004190">
    <property type="term" value="F:aspartic-type endopeptidase activity"/>
    <property type="evidence" value="ECO:0007669"/>
    <property type="project" value="UniProtKB-KW"/>
</dbReference>
<keyword evidence="9" id="KW-0472">Membrane</keyword>
<dbReference type="InterPro" id="IPR033876">
    <property type="entry name" value="SAP-like"/>
</dbReference>
<evidence type="ECO:0000256" key="9">
    <source>
        <dbReference type="SAM" id="Phobius"/>
    </source>
</evidence>
<dbReference type="AlphaFoldDB" id="A0A142I5C5"/>
<evidence type="ECO:0000256" key="2">
    <source>
        <dbReference type="ARBA" id="ARBA00022670"/>
    </source>
</evidence>
<dbReference type="InterPro" id="IPR021109">
    <property type="entry name" value="Peptidase_aspartic_dom_sf"/>
</dbReference>
<keyword evidence="2 8" id="KW-0645">Protease</keyword>
<dbReference type="GO" id="GO:0006508">
    <property type="term" value="P:proteolysis"/>
    <property type="evidence" value="ECO:0007669"/>
    <property type="project" value="UniProtKB-KW"/>
</dbReference>
<protein>
    <submittedName>
        <fullName evidence="12">Aspartic protease</fullName>
    </submittedName>
</protein>
<keyword evidence="3 10" id="KW-0732">Signal</keyword>
<name>A0A142I5C5_9PEZI</name>